<dbReference type="OrthoDB" id="2084864at2"/>
<evidence type="ECO:0000313" key="1">
    <source>
        <dbReference type="EMBL" id="QHN65009.1"/>
    </source>
</evidence>
<organism evidence="1 2">
    <name type="scientific">Bergeyella cardium</name>
    <dbReference type="NCBI Taxonomy" id="1585976"/>
    <lineage>
        <taxon>Bacteria</taxon>
        <taxon>Pseudomonadati</taxon>
        <taxon>Bacteroidota</taxon>
        <taxon>Flavobacteriia</taxon>
        <taxon>Flavobacteriales</taxon>
        <taxon>Weeksellaceae</taxon>
        <taxon>Bergeyella</taxon>
    </lineage>
</organism>
<dbReference type="Proteomes" id="UP000464318">
    <property type="component" value="Chromosome"/>
</dbReference>
<reference evidence="1 2" key="1">
    <citation type="submission" date="2018-04" db="EMBL/GenBank/DDBJ databases">
        <title>Characteristic and Complete Genome Sequencing of A Novel Member of Infective Endocarditis Causative Bacteria: Bergeyella cardium QL-PH.</title>
        <authorList>
            <person name="Pan H."/>
            <person name="Sun E."/>
            <person name="Zhang Y."/>
        </authorList>
    </citation>
    <scope>NUCLEOTIDE SEQUENCE [LARGE SCALE GENOMIC DNA]</scope>
    <source>
        <strain evidence="1 2">HPQL</strain>
    </source>
</reference>
<protein>
    <submittedName>
        <fullName evidence="1">Uncharacterized protein</fullName>
    </submittedName>
</protein>
<dbReference type="AlphaFoldDB" id="A0A6P1QT73"/>
<dbReference type="EMBL" id="CP029149">
    <property type="protein sequence ID" value="QHN65009.1"/>
    <property type="molecule type" value="Genomic_DNA"/>
</dbReference>
<evidence type="ECO:0000313" key="2">
    <source>
        <dbReference type="Proteomes" id="UP000464318"/>
    </source>
</evidence>
<keyword evidence="2" id="KW-1185">Reference proteome</keyword>
<proteinExistence type="predicted"/>
<dbReference type="KEGG" id="bcad:DBX24_03405"/>
<accession>A0A6P1QT73</accession>
<sequence length="131" mass="15093">MNYWHIQLHPNKMNWGVEEIRNILSQNLIGCSGKPIAEFYKIQKGDRVLVRHGAKVIALVEVIGSPKTTPESIKNEWIWFTDCCEVEVLAYCENLSVKGKGWYLPTTLQQIKKSNETAHSFIENLYNEISK</sequence>
<name>A0A6P1QT73_9FLAO</name>
<gene>
    <name evidence="1" type="ORF">DBX24_03405</name>
</gene>
<dbReference type="RefSeq" id="WP_120488375.1">
    <property type="nucleotide sequence ID" value="NZ_CP029149.1"/>
</dbReference>